<dbReference type="PANTHER" id="PTHR35609:SF1">
    <property type="entry name" value="MACRO DOMAIN-CONTAINING PROTEIN"/>
    <property type="match status" value="1"/>
</dbReference>
<name>A0ABR2JPJ6_9EUKA</name>
<evidence type="ECO:0000313" key="2">
    <source>
        <dbReference type="Proteomes" id="UP001470230"/>
    </source>
</evidence>
<keyword evidence="2" id="KW-1185">Reference proteome</keyword>
<dbReference type="PANTHER" id="PTHR35609">
    <property type="entry name" value="MACRO DOMAIN-CONTAINING PROTEIN"/>
    <property type="match status" value="1"/>
</dbReference>
<organism evidence="1 2">
    <name type="scientific">Tritrichomonas musculus</name>
    <dbReference type="NCBI Taxonomy" id="1915356"/>
    <lineage>
        <taxon>Eukaryota</taxon>
        <taxon>Metamonada</taxon>
        <taxon>Parabasalia</taxon>
        <taxon>Tritrichomonadida</taxon>
        <taxon>Tritrichomonadidae</taxon>
        <taxon>Tritrichomonas</taxon>
    </lineage>
</organism>
<sequence>MSKTLDFHPKDWFKQLFGFEENPKTASGMFDLFEEDDKVPKDFPSSKITLLKSKVNKKTYNSGNFQLRSSDKGSFPNLKNRKNGKLNIIHGTGKQTKNYELIDILSMQSLPTFNGATYLAASNFNCLEFVSCAQTAENGVTGYYADPTQGPYAALACGPSIVYRNYFVKHHDHIGQIGKEINLLEKTGIPVVHGYAMIKKDTDIVPEQPNSYLHSFSKLFSKFFKKKEELVIPDKFKDPKNWQVGVHRNCEVVLTRNREGMFSFAPPGRVSHHVYAAAFNFAYDVTLTDLTAAVSVEMLTAEYRATILAAWENSLLYPDKPGSMKLSLTLLGGGVFANPYDVICKAIEANIELIRESGLDVYITCFNDQTFNDVMRYLGEAVNKTGGKIYNADDDENCKELLVLHDI</sequence>
<accession>A0ABR2JPJ6</accession>
<dbReference type="EMBL" id="JAPFFF010000010">
    <property type="protein sequence ID" value="KAK8880789.1"/>
    <property type="molecule type" value="Genomic_DNA"/>
</dbReference>
<reference evidence="1 2" key="1">
    <citation type="submission" date="2024-04" db="EMBL/GenBank/DDBJ databases">
        <title>Tritrichomonas musculus Genome.</title>
        <authorList>
            <person name="Alves-Ferreira E."/>
            <person name="Grigg M."/>
            <person name="Lorenzi H."/>
            <person name="Galac M."/>
        </authorList>
    </citation>
    <scope>NUCLEOTIDE SEQUENCE [LARGE SCALE GENOMIC DNA]</scope>
    <source>
        <strain evidence="1 2">EAF2021</strain>
    </source>
</reference>
<proteinExistence type="predicted"/>
<comment type="caution">
    <text evidence="1">The sequence shown here is derived from an EMBL/GenBank/DDBJ whole genome shotgun (WGS) entry which is preliminary data.</text>
</comment>
<protein>
    <recommendedName>
        <fullName evidence="3">Macro domain-containing protein</fullName>
    </recommendedName>
</protein>
<evidence type="ECO:0008006" key="3">
    <source>
        <dbReference type="Google" id="ProtNLM"/>
    </source>
</evidence>
<gene>
    <name evidence="1" type="ORF">M9Y10_003479</name>
</gene>
<evidence type="ECO:0000313" key="1">
    <source>
        <dbReference type="EMBL" id="KAK8880789.1"/>
    </source>
</evidence>
<dbReference type="Proteomes" id="UP001470230">
    <property type="component" value="Unassembled WGS sequence"/>
</dbReference>